<dbReference type="Proteomes" id="UP000246104">
    <property type="component" value="Unassembled WGS sequence"/>
</dbReference>
<feature type="transmembrane region" description="Helical" evidence="1">
    <location>
        <begin position="24"/>
        <end position="53"/>
    </location>
</feature>
<keyword evidence="1" id="KW-0472">Membrane</keyword>
<proteinExistence type="predicted"/>
<sequence length="104" mass="11285">MNDTLANFNKFWAAGQYREALREIVIFLFAVDSIGSIFTRGAIWFGIAIAIMIGVDSYDKHAGEATNLKSSVGFFLFFLALGGLLMYLLFGFVPFVGSAQAAGS</sequence>
<evidence type="ECO:0000313" key="2">
    <source>
        <dbReference type="EMBL" id="PWU23862.1"/>
    </source>
</evidence>
<evidence type="ECO:0000313" key="3">
    <source>
        <dbReference type="Proteomes" id="UP000246104"/>
    </source>
</evidence>
<comment type="caution">
    <text evidence="2">The sequence shown here is derived from an EMBL/GenBank/DDBJ whole genome shotgun (WGS) entry which is preliminary data.</text>
</comment>
<dbReference type="AlphaFoldDB" id="A0A317JQJ2"/>
<protein>
    <submittedName>
        <fullName evidence="2">Uncharacterized protein</fullName>
    </submittedName>
</protein>
<keyword evidence="1" id="KW-0812">Transmembrane</keyword>
<keyword evidence="1" id="KW-1133">Transmembrane helix</keyword>
<organism evidence="2 3">
    <name type="scientific">Candidatus Cerribacteria bacterium 'Amazon FNV 2010 28 9'</name>
    <dbReference type="NCBI Taxonomy" id="2081795"/>
    <lineage>
        <taxon>Bacteria</taxon>
        <taxon>Candidatus Cerribacteria</taxon>
    </lineage>
</organism>
<gene>
    <name evidence="2" type="ORF">C5B42_01725</name>
</gene>
<reference evidence="2 3" key="1">
    <citation type="submission" date="2018-02" db="EMBL/GenBank/DDBJ databases">
        <title>Genomic Reconstructions from Amazon Rainforest and Pasture Soil Reveal Novel Insights into the Physiology of Candidate Phyla in Tropical Sites.</title>
        <authorList>
            <person name="Kroeger M.E."/>
            <person name="Delmont T."/>
            <person name="Eren A.M."/>
            <person name="Guo J."/>
            <person name="Meyer K.M."/>
            <person name="Khan K."/>
            <person name="Rodrigues J.L.M."/>
            <person name="Bohannan B.J.M."/>
            <person name="Tringe S."/>
            <person name="Borges C.D."/>
            <person name="Tiedje J."/>
            <person name="Tsai S.M."/>
            <person name="Nusslein K."/>
        </authorList>
    </citation>
    <scope>NUCLEOTIDE SEQUENCE [LARGE SCALE GENOMIC DNA]</scope>
    <source>
        <strain evidence="2">Amazon FNV 2010 28 9</strain>
    </source>
</reference>
<dbReference type="EMBL" id="PSRQ01000022">
    <property type="protein sequence ID" value="PWU23862.1"/>
    <property type="molecule type" value="Genomic_DNA"/>
</dbReference>
<name>A0A317JQJ2_9BACT</name>
<evidence type="ECO:0000256" key="1">
    <source>
        <dbReference type="SAM" id="Phobius"/>
    </source>
</evidence>
<accession>A0A317JQJ2</accession>
<feature type="transmembrane region" description="Helical" evidence="1">
    <location>
        <begin position="73"/>
        <end position="96"/>
    </location>
</feature>